<name>A0A0E9VU61_ANGAN</name>
<organism evidence="1">
    <name type="scientific">Anguilla anguilla</name>
    <name type="common">European freshwater eel</name>
    <name type="synonym">Muraena anguilla</name>
    <dbReference type="NCBI Taxonomy" id="7936"/>
    <lineage>
        <taxon>Eukaryota</taxon>
        <taxon>Metazoa</taxon>
        <taxon>Chordata</taxon>
        <taxon>Craniata</taxon>
        <taxon>Vertebrata</taxon>
        <taxon>Euteleostomi</taxon>
        <taxon>Actinopterygii</taxon>
        <taxon>Neopterygii</taxon>
        <taxon>Teleostei</taxon>
        <taxon>Anguilliformes</taxon>
        <taxon>Anguillidae</taxon>
        <taxon>Anguilla</taxon>
    </lineage>
</organism>
<dbReference type="EMBL" id="GBXM01027707">
    <property type="protein sequence ID" value="JAH80870.1"/>
    <property type="molecule type" value="Transcribed_RNA"/>
</dbReference>
<accession>A0A0E9VU61</accession>
<sequence>MKYKLICNACILSEKAAVNFHCGPLE</sequence>
<protein>
    <submittedName>
        <fullName evidence="1">Uncharacterized protein</fullName>
    </submittedName>
</protein>
<reference evidence="1" key="2">
    <citation type="journal article" date="2015" name="Fish Shellfish Immunol.">
        <title>Early steps in the European eel (Anguilla anguilla)-Vibrio vulnificus interaction in the gills: Role of the RtxA13 toxin.</title>
        <authorList>
            <person name="Callol A."/>
            <person name="Pajuelo D."/>
            <person name="Ebbesson L."/>
            <person name="Teles M."/>
            <person name="MacKenzie S."/>
            <person name="Amaro C."/>
        </authorList>
    </citation>
    <scope>NUCLEOTIDE SEQUENCE</scope>
</reference>
<proteinExistence type="predicted"/>
<evidence type="ECO:0000313" key="1">
    <source>
        <dbReference type="EMBL" id="JAH80870.1"/>
    </source>
</evidence>
<reference evidence="1" key="1">
    <citation type="submission" date="2014-11" db="EMBL/GenBank/DDBJ databases">
        <authorList>
            <person name="Amaro Gonzalez C."/>
        </authorList>
    </citation>
    <scope>NUCLEOTIDE SEQUENCE</scope>
</reference>
<dbReference type="AlphaFoldDB" id="A0A0E9VU61"/>